<reference evidence="2" key="1">
    <citation type="submission" date="2015-01" db="EMBL/GenBank/DDBJ databases">
        <authorList>
            <person name="Aksoy S."/>
            <person name="Warren W."/>
            <person name="Wilson R.K."/>
        </authorList>
    </citation>
    <scope>NUCLEOTIDE SEQUENCE [LARGE SCALE GENOMIC DNA]</scope>
    <source>
        <strain evidence="2">IAEA</strain>
    </source>
</reference>
<protein>
    <submittedName>
        <fullName evidence="1">Uncharacterized protein</fullName>
    </submittedName>
</protein>
<dbReference type="EnsemblMetazoa" id="GPPI002045-RA">
    <property type="protein sequence ID" value="GPPI002045-PA"/>
    <property type="gene ID" value="GPPI002045"/>
</dbReference>
<sequence length="154" mass="17750">MSDFCGSAVLHPSLNQPCITCLQTYLNVIFEKWRKLHSSQFWSTKFRRTLKIAPLPAWHARTSIIRVEKVTLTSSKVSKPIFPNMLSRNELPLHRVSRLQNLMVRGTLRNHGIRIADNLSISLWVLKPKGSSQSEQMLLEGVLFKRSNTLRQKL</sequence>
<keyword evidence="2" id="KW-1185">Reference proteome</keyword>
<evidence type="ECO:0000313" key="2">
    <source>
        <dbReference type="Proteomes" id="UP000092460"/>
    </source>
</evidence>
<proteinExistence type="predicted"/>
<dbReference type="AlphaFoldDB" id="A0A1B0AMP3"/>
<dbReference type="VEuPathDB" id="VectorBase:GPPI002045"/>
<accession>A0A1B0AMP3</accession>
<evidence type="ECO:0000313" key="1">
    <source>
        <dbReference type="EnsemblMetazoa" id="GPPI002045-PA"/>
    </source>
</evidence>
<dbReference type="EMBL" id="JXJN01000511">
    <property type="status" value="NOT_ANNOTATED_CDS"/>
    <property type="molecule type" value="Genomic_DNA"/>
</dbReference>
<reference evidence="1" key="2">
    <citation type="submission" date="2020-05" db="UniProtKB">
        <authorList>
            <consortium name="EnsemblMetazoa"/>
        </authorList>
    </citation>
    <scope>IDENTIFICATION</scope>
    <source>
        <strain evidence="1">IAEA</strain>
    </source>
</reference>
<organism evidence="1 2">
    <name type="scientific">Glossina palpalis gambiensis</name>
    <dbReference type="NCBI Taxonomy" id="67801"/>
    <lineage>
        <taxon>Eukaryota</taxon>
        <taxon>Metazoa</taxon>
        <taxon>Ecdysozoa</taxon>
        <taxon>Arthropoda</taxon>
        <taxon>Hexapoda</taxon>
        <taxon>Insecta</taxon>
        <taxon>Pterygota</taxon>
        <taxon>Neoptera</taxon>
        <taxon>Endopterygota</taxon>
        <taxon>Diptera</taxon>
        <taxon>Brachycera</taxon>
        <taxon>Muscomorpha</taxon>
        <taxon>Hippoboscoidea</taxon>
        <taxon>Glossinidae</taxon>
        <taxon>Glossina</taxon>
    </lineage>
</organism>
<dbReference type="Proteomes" id="UP000092460">
    <property type="component" value="Unassembled WGS sequence"/>
</dbReference>
<name>A0A1B0AMP3_9MUSC</name>